<comment type="caution">
    <text evidence="1">The sequence shown here is derived from an EMBL/GenBank/DDBJ whole genome shotgun (WGS) entry which is preliminary data.</text>
</comment>
<dbReference type="PANTHER" id="PTHR46656:SF3">
    <property type="entry name" value="PUTATIVE-RELATED"/>
    <property type="match status" value="1"/>
</dbReference>
<proteinExistence type="predicted"/>
<gene>
    <name evidence="1" type="ORF">ANI02nite_01380</name>
</gene>
<dbReference type="OrthoDB" id="8038234at2"/>
<evidence type="ECO:0000313" key="1">
    <source>
        <dbReference type="EMBL" id="GEN58254.1"/>
    </source>
</evidence>
<dbReference type="Proteomes" id="UP000321635">
    <property type="component" value="Unassembled WGS sequence"/>
</dbReference>
<dbReference type="CDD" id="cd01635">
    <property type="entry name" value="Glycosyltransferase_GTB-type"/>
    <property type="match status" value="1"/>
</dbReference>
<dbReference type="Gene3D" id="3.40.50.2000">
    <property type="entry name" value="Glycogen Phosphorylase B"/>
    <property type="match status" value="1"/>
</dbReference>
<organism evidence="1 2">
    <name type="scientific">Acetobacter nitrogenifigens DSM 23921 = NBRC 105050</name>
    <dbReference type="NCBI Taxonomy" id="1120919"/>
    <lineage>
        <taxon>Bacteria</taxon>
        <taxon>Pseudomonadati</taxon>
        <taxon>Pseudomonadota</taxon>
        <taxon>Alphaproteobacteria</taxon>
        <taxon>Acetobacterales</taxon>
        <taxon>Acetobacteraceae</taxon>
        <taxon>Acetobacter</taxon>
    </lineage>
</organism>
<dbReference type="Pfam" id="PF13692">
    <property type="entry name" value="Glyco_trans_1_4"/>
    <property type="match status" value="1"/>
</dbReference>
<keyword evidence="2" id="KW-1185">Reference proteome</keyword>
<dbReference type="AlphaFoldDB" id="A0A511X5N9"/>
<sequence>MIYLSYSDTDRSSIASNLGLPEYSYYFVQKEFRSLLEEGSIVFPMTNPDSEADLVWKNIHSRGEECVLLSFAPPHKTFVPLLCPFIPIFAWEFDTIPNEIWDNDPKQDWRYVLSLAGRAITHSNHTVRTVRAAMGDDYPVIALPSPVWDSFAPYFTGRRYGSGSTLTVRGRIFDSRKIDLAIYSSVRRREQGRASLPADAGDRNTDRELALDGVIYTSVLCPTDGRKNWFDMIGAFCWAFREVDDAVLVLKLTHRDCGDAIGAMLEELAKLSPFRCRVVLIDGFLSDDDYLKLAEITDFTVNTSTGEGQCLPLMEYMSMGKPAVAPDHTAMEDYVDADNAFIVASNFECARWPHDPRGVFRTRRYRLNYESLMKAYCESYDVAKNDPERYARMSESAYRKLGEHCSRAVVLQKFKAFLFETTPARLEASLAS</sequence>
<accession>A0A511X5N9</accession>
<dbReference type="RefSeq" id="WP_026396440.1">
    <property type="nucleotide sequence ID" value="NZ_AUBI01000001.1"/>
</dbReference>
<dbReference type="PANTHER" id="PTHR46656">
    <property type="entry name" value="PUTATIVE-RELATED"/>
    <property type="match status" value="1"/>
</dbReference>
<name>A0A511X5N9_9PROT</name>
<protein>
    <recommendedName>
        <fullName evidence="3">Glycosyl transferase family 1 domain-containing protein</fullName>
    </recommendedName>
</protein>
<dbReference type="STRING" id="1120919.GCA_000429165_00145"/>
<dbReference type="SUPFAM" id="SSF53756">
    <property type="entry name" value="UDP-Glycosyltransferase/glycogen phosphorylase"/>
    <property type="match status" value="1"/>
</dbReference>
<evidence type="ECO:0000313" key="2">
    <source>
        <dbReference type="Proteomes" id="UP000321635"/>
    </source>
</evidence>
<dbReference type="EMBL" id="BJYF01000001">
    <property type="protein sequence ID" value="GEN58254.1"/>
    <property type="molecule type" value="Genomic_DNA"/>
</dbReference>
<reference evidence="1 2" key="1">
    <citation type="submission" date="2019-07" db="EMBL/GenBank/DDBJ databases">
        <title>Whole genome shotgun sequence of Acetobacter nitrogenifigens NBRC 105050.</title>
        <authorList>
            <person name="Hosoyama A."/>
            <person name="Uohara A."/>
            <person name="Ohji S."/>
            <person name="Ichikawa N."/>
        </authorList>
    </citation>
    <scope>NUCLEOTIDE SEQUENCE [LARGE SCALE GENOMIC DNA]</scope>
    <source>
        <strain evidence="1 2">NBRC 105050</strain>
    </source>
</reference>
<evidence type="ECO:0008006" key="3">
    <source>
        <dbReference type="Google" id="ProtNLM"/>
    </source>
</evidence>